<keyword evidence="6" id="KW-1185">Reference proteome</keyword>
<dbReference type="EMBL" id="JARTLD010000068">
    <property type="protein sequence ID" value="MED5020543.1"/>
    <property type="molecule type" value="Genomic_DNA"/>
</dbReference>
<reference evidence="5 6" key="1">
    <citation type="submission" date="2023-03" db="EMBL/GenBank/DDBJ databases">
        <title>Bacillus Genome Sequencing.</title>
        <authorList>
            <person name="Dunlap C."/>
        </authorList>
    </citation>
    <scope>NUCLEOTIDE SEQUENCE [LARGE SCALE GENOMIC DNA]</scope>
    <source>
        <strain evidence="5 6">NRS-52</strain>
    </source>
</reference>
<evidence type="ECO:0000256" key="1">
    <source>
        <dbReference type="ARBA" id="ARBA00022670"/>
    </source>
</evidence>
<dbReference type="InterPro" id="IPR032525">
    <property type="entry name" value="Peptidase_U32_C"/>
</dbReference>
<dbReference type="Proteomes" id="UP001343257">
    <property type="component" value="Unassembled WGS sequence"/>
</dbReference>
<evidence type="ECO:0000256" key="2">
    <source>
        <dbReference type="ARBA" id="ARBA00022801"/>
    </source>
</evidence>
<keyword evidence="1" id="KW-0645">Protease</keyword>
<dbReference type="InterPro" id="IPR051454">
    <property type="entry name" value="RNA/ubiquinone_mod_enzymes"/>
</dbReference>
<evidence type="ECO:0000313" key="5">
    <source>
        <dbReference type="EMBL" id="MED5020543.1"/>
    </source>
</evidence>
<keyword evidence="2" id="KW-0378">Hydrolase</keyword>
<evidence type="ECO:0000313" key="6">
    <source>
        <dbReference type="Proteomes" id="UP001343257"/>
    </source>
</evidence>
<dbReference type="Gene3D" id="2.40.30.10">
    <property type="entry name" value="Translation factors"/>
    <property type="match status" value="1"/>
</dbReference>
<dbReference type="RefSeq" id="WP_328282003.1">
    <property type="nucleotide sequence ID" value="NZ_JARTLD010000068.1"/>
</dbReference>
<dbReference type="Pfam" id="PF01136">
    <property type="entry name" value="Peptidase_U32"/>
    <property type="match status" value="1"/>
</dbReference>
<evidence type="ECO:0000256" key="3">
    <source>
        <dbReference type="ARBA" id="ARBA00038374"/>
    </source>
</evidence>
<proteinExistence type="inferred from homology"/>
<feature type="domain" description="Peptidase family U32 C-terminal" evidence="4">
    <location>
        <begin position="351"/>
        <end position="431"/>
    </location>
</feature>
<gene>
    <name evidence="5" type="ORF">P9847_25115</name>
</gene>
<dbReference type="PANTHER" id="PTHR30217:SF6">
    <property type="entry name" value="TRNA HYDROXYLATION PROTEIN P"/>
    <property type="match status" value="1"/>
</dbReference>
<dbReference type="InterPro" id="IPR001539">
    <property type="entry name" value="Peptidase_U32"/>
</dbReference>
<accession>A0ABU6Q077</accession>
<sequence length="434" mass="49466">MEGLLFKPSYRGKRVRLSKPELLAPAGNLEKLKFAVHYGADAVYIGGQKYGLRSNADNFSFEEMREGVEFAAKYGAKVFVATNIYVHNEDIEGIEEYLRHLYDAGIAAIIAADPAIIDVAQRAVPGLEVHLSTQQSTLNWQAVKFWKEEGLPRVVLGREASLEEIAEIKNQVEIEIEAFIHGAMCSSISGRCVLSNHFTDRDSNRGGCCQSCRWKYDLFEDAGGQDSEHKESSTGNAMARFPLFEEEDPAFTMGSKDLCMLEHIPDLIEVGIDSFKIEGRMKSIHYVATVVNVYRQAIDAYFEDPEHYVLRPEWLEELNKAANRPLNTGFFYDIPDHEDHIYEPKDKAAPYDFAGLVLEYDETDKTAVIQQRNFFAKGQEIEFFGPNGTFFKQTVQEMWDEDGLPLEAARHPLQRIRMKVDFPVAYFDMMRRKH</sequence>
<dbReference type="PANTHER" id="PTHR30217">
    <property type="entry name" value="PEPTIDASE U32 FAMILY"/>
    <property type="match status" value="1"/>
</dbReference>
<organism evidence="5 6">
    <name type="scientific">Paenibacillus chibensis</name>
    <dbReference type="NCBI Taxonomy" id="59846"/>
    <lineage>
        <taxon>Bacteria</taxon>
        <taxon>Bacillati</taxon>
        <taxon>Bacillota</taxon>
        <taxon>Bacilli</taxon>
        <taxon>Bacillales</taxon>
        <taxon>Paenibacillaceae</taxon>
        <taxon>Paenibacillus</taxon>
    </lineage>
</organism>
<dbReference type="Pfam" id="PF16325">
    <property type="entry name" value="Peptidase_U32_C"/>
    <property type="match status" value="1"/>
</dbReference>
<evidence type="ECO:0000259" key="4">
    <source>
        <dbReference type="Pfam" id="PF16325"/>
    </source>
</evidence>
<protein>
    <submittedName>
        <fullName evidence="5">U32 family peptidase</fullName>
    </submittedName>
</protein>
<dbReference type="PROSITE" id="PS01276">
    <property type="entry name" value="PEPTIDASE_U32"/>
    <property type="match status" value="1"/>
</dbReference>
<comment type="similarity">
    <text evidence="3">Belongs to the peptidase U32 family.</text>
</comment>
<name>A0ABU6Q077_9BACL</name>
<comment type="caution">
    <text evidence="5">The sequence shown here is derived from an EMBL/GenBank/DDBJ whole genome shotgun (WGS) entry which is preliminary data.</text>
</comment>